<protein>
    <recommendedName>
        <fullName evidence="4">Fatty acyl-CoA reductase</fullName>
        <ecNumber evidence="4">1.2.1.84</ecNumber>
    </recommendedName>
</protein>
<accession>A0A9C6X7J8</accession>
<keyword evidence="4" id="KW-0560">Oxidoreductase</keyword>
<dbReference type="EC" id="1.2.1.84" evidence="4"/>
<evidence type="ECO:0000256" key="3">
    <source>
        <dbReference type="ARBA" id="ARBA00023098"/>
    </source>
</evidence>
<evidence type="ECO:0000313" key="8">
    <source>
        <dbReference type="RefSeq" id="XP_052130700.1"/>
    </source>
</evidence>
<dbReference type="GO" id="GO:0080019">
    <property type="term" value="F:alcohol-forming very long-chain fatty acyl-CoA reductase activity"/>
    <property type="evidence" value="ECO:0007669"/>
    <property type="project" value="InterPro"/>
</dbReference>
<keyword evidence="2 4" id="KW-0444">Lipid biosynthesis</keyword>
<dbReference type="PANTHER" id="PTHR11011">
    <property type="entry name" value="MALE STERILITY PROTEIN 2-RELATED"/>
    <property type="match status" value="1"/>
</dbReference>
<dbReference type="GO" id="GO:0035336">
    <property type="term" value="P:long-chain fatty-acyl-CoA metabolic process"/>
    <property type="evidence" value="ECO:0007669"/>
    <property type="project" value="TreeGrafter"/>
</dbReference>
<dbReference type="AlphaFoldDB" id="A0A9C6X7J8"/>
<dbReference type="InterPro" id="IPR033640">
    <property type="entry name" value="FAR_C"/>
</dbReference>
<keyword evidence="7" id="KW-1185">Reference proteome</keyword>
<dbReference type="KEGG" id="foc:113208485"/>
<sequence>MAAGPILSVSQAFDGKVLLLTGGSGFVGKGLLEKLLRTCPGIRKVYVLLRAGKAGTLPEERLRAMLKEPLFDGLRAAGYGDRLERVSAVAGDCASTGLGLADEDRARLQDDVQVFIHTAASVRFDDPLKRAVLLNTRGAREAAALASGMRRLEVMVHVSTTYCNTHANVIEERVYPMPAETREDWREIISLAETLDEEALESRVARGYQPNTYTFSKALAEQIMKDHSDRFNIAVFRPAIVVGAIKEPMPGWTNNLNGPFALCIGITKGLVHTALADKDAVIDMVPLEMVVNGIILAAREGIVRSAAGEAPGLRVYNCSAAHRKTLSVCDSIECALKSNARAPHDRVLWHPFVVATSSVAVFTLLSFLLHFLPAVLVDAMLILASRRPWLVRTYWKIYRATVSLRYFSLTHWVFENDKFYALLGSLGAEDASTFKLDMSDVDEMEYVHTHLQYLRRHILKENMDPKAARRNQTAMFVLDRCTRVVLLYFAVTWAYRLFCALFLRSNIL</sequence>
<organism evidence="7 8">
    <name type="scientific">Frankliniella occidentalis</name>
    <name type="common">Western flower thrips</name>
    <name type="synonym">Euthrips occidentalis</name>
    <dbReference type="NCBI Taxonomy" id="133901"/>
    <lineage>
        <taxon>Eukaryota</taxon>
        <taxon>Metazoa</taxon>
        <taxon>Ecdysozoa</taxon>
        <taxon>Arthropoda</taxon>
        <taxon>Hexapoda</taxon>
        <taxon>Insecta</taxon>
        <taxon>Pterygota</taxon>
        <taxon>Neoptera</taxon>
        <taxon>Paraneoptera</taxon>
        <taxon>Thysanoptera</taxon>
        <taxon>Terebrantia</taxon>
        <taxon>Thripoidea</taxon>
        <taxon>Thripidae</taxon>
        <taxon>Frankliniella</taxon>
    </lineage>
</organism>
<dbReference type="Pfam" id="PF03015">
    <property type="entry name" value="Sterile"/>
    <property type="match status" value="1"/>
</dbReference>
<dbReference type="PANTHER" id="PTHR11011:SF24">
    <property type="entry name" value="FATTY ACYL-COA REDUCTASE"/>
    <property type="match status" value="1"/>
</dbReference>
<evidence type="ECO:0000259" key="6">
    <source>
        <dbReference type="Pfam" id="PF07993"/>
    </source>
</evidence>
<keyword evidence="4" id="KW-0521">NADP</keyword>
<comment type="similarity">
    <text evidence="1 4">Belongs to the fatty acyl-CoA reductase family.</text>
</comment>
<feature type="domain" description="Fatty acyl-CoA reductase C-terminal" evidence="5">
    <location>
        <begin position="369"/>
        <end position="461"/>
    </location>
</feature>
<dbReference type="GO" id="GO:0102965">
    <property type="term" value="F:alcohol-forming long-chain fatty acyl-CoA reductase activity"/>
    <property type="evidence" value="ECO:0007669"/>
    <property type="project" value="UniProtKB-EC"/>
</dbReference>
<dbReference type="CDD" id="cd05236">
    <property type="entry name" value="FAR-N_SDR_e"/>
    <property type="match status" value="1"/>
</dbReference>
<keyword evidence="4" id="KW-1133">Transmembrane helix</keyword>
<dbReference type="GO" id="GO:0005777">
    <property type="term" value="C:peroxisome"/>
    <property type="evidence" value="ECO:0007669"/>
    <property type="project" value="TreeGrafter"/>
</dbReference>
<dbReference type="Proteomes" id="UP000504606">
    <property type="component" value="Unplaced"/>
</dbReference>
<reference evidence="8" key="1">
    <citation type="submission" date="2025-08" db="UniProtKB">
        <authorList>
            <consortium name="RefSeq"/>
        </authorList>
    </citation>
    <scope>IDENTIFICATION</scope>
    <source>
        <tissue evidence="8">Whole organism</tissue>
    </source>
</reference>
<dbReference type="InterPro" id="IPR036291">
    <property type="entry name" value="NAD(P)-bd_dom_sf"/>
</dbReference>
<evidence type="ECO:0000313" key="7">
    <source>
        <dbReference type="Proteomes" id="UP000504606"/>
    </source>
</evidence>
<evidence type="ECO:0000256" key="4">
    <source>
        <dbReference type="RuleBase" id="RU363097"/>
    </source>
</evidence>
<dbReference type="InterPro" id="IPR013120">
    <property type="entry name" value="FAR_NAD-bd"/>
</dbReference>
<name>A0A9C6X7J8_FRAOC</name>
<comment type="function">
    <text evidence="4">Catalyzes the reduction of fatty acyl-CoA to fatty alcohols.</text>
</comment>
<evidence type="ECO:0000256" key="2">
    <source>
        <dbReference type="ARBA" id="ARBA00022516"/>
    </source>
</evidence>
<dbReference type="GeneID" id="113208485"/>
<feature type="transmembrane region" description="Helical" evidence="4">
    <location>
        <begin position="359"/>
        <end position="385"/>
    </location>
</feature>
<evidence type="ECO:0000256" key="1">
    <source>
        <dbReference type="ARBA" id="ARBA00005928"/>
    </source>
</evidence>
<dbReference type="SUPFAM" id="SSF51735">
    <property type="entry name" value="NAD(P)-binding Rossmann-fold domains"/>
    <property type="match status" value="1"/>
</dbReference>
<feature type="domain" description="Thioester reductase (TE)" evidence="6">
    <location>
        <begin position="20"/>
        <end position="294"/>
    </location>
</feature>
<evidence type="ECO:0000259" key="5">
    <source>
        <dbReference type="Pfam" id="PF03015"/>
    </source>
</evidence>
<keyword evidence="4" id="KW-0472">Membrane</keyword>
<dbReference type="Gene3D" id="3.40.50.720">
    <property type="entry name" value="NAD(P)-binding Rossmann-like Domain"/>
    <property type="match status" value="1"/>
</dbReference>
<dbReference type="Pfam" id="PF07993">
    <property type="entry name" value="NAD_binding_4"/>
    <property type="match status" value="1"/>
</dbReference>
<keyword evidence="3 4" id="KW-0443">Lipid metabolism</keyword>
<feature type="transmembrane region" description="Helical" evidence="4">
    <location>
        <begin position="485"/>
        <end position="503"/>
    </location>
</feature>
<dbReference type="OrthoDB" id="429813at2759"/>
<gene>
    <name evidence="8" type="primary">LOC113208485</name>
</gene>
<dbReference type="CDD" id="cd09071">
    <property type="entry name" value="FAR_C"/>
    <property type="match status" value="1"/>
</dbReference>
<dbReference type="InterPro" id="IPR026055">
    <property type="entry name" value="FAR"/>
</dbReference>
<proteinExistence type="inferred from homology"/>
<keyword evidence="4" id="KW-0812">Transmembrane</keyword>
<dbReference type="RefSeq" id="XP_052130700.1">
    <property type="nucleotide sequence ID" value="XM_052274740.1"/>
</dbReference>
<comment type="catalytic activity">
    <reaction evidence="4">
        <text>a long-chain fatty acyl-CoA + 2 NADPH + 2 H(+) = a long-chain primary fatty alcohol + 2 NADP(+) + CoA</text>
        <dbReference type="Rhea" id="RHEA:52716"/>
        <dbReference type="ChEBI" id="CHEBI:15378"/>
        <dbReference type="ChEBI" id="CHEBI:57287"/>
        <dbReference type="ChEBI" id="CHEBI:57783"/>
        <dbReference type="ChEBI" id="CHEBI:58349"/>
        <dbReference type="ChEBI" id="CHEBI:77396"/>
        <dbReference type="ChEBI" id="CHEBI:83139"/>
        <dbReference type="EC" id="1.2.1.84"/>
    </reaction>
</comment>